<keyword evidence="2" id="KW-1185">Reference proteome</keyword>
<name>A0A2V3VZ61_9BACI</name>
<evidence type="ECO:0000313" key="2">
    <source>
        <dbReference type="Proteomes" id="UP000247978"/>
    </source>
</evidence>
<sequence>MKVREESLIVQNVICVEELIPHEEWFKPILGLRRNLVNEDIYYTSPVIFKIEEMENEPSFGKYTYYVGLNSMVEVEDDADFKQLDFLEIGPAIWVRCAEIDELDDAYELLEEYANERGWELEPAYYHVSFDLFDDVIMDVYAIVKGADIESWS</sequence>
<accession>A0A2V3VZ61</accession>
<dbReference type="Proteomes" id="UP000247978">
    <property type="component" value="Unassembled WGS sequence"/>
</dbReference>
<dbReference type="AlphaFoldDB" id="A0A2V3VZ61"/>
<dbReference type="RefSeq" id="WP_110395621.1">
    <property type="nucleotide sequence ID" value="NZ_JADIJL010000004.1"/>
</dbReference>
<dbReference type="OrthoDB" id="2365165at2"/>
<dbReference type="Pfam" id="PF16895">
    <property type="entry name" value="DUF5085"/>
    <property type="match status" value="1"/>
</dbReference>
<dbReference type="EMBL" id="QJJQ01000008">
    <property type="protein sequence ID" value="PXW86194.1"/>
    <property type="molecule type" value="Genomic_DNA"/>
</dbReference>
<gene>
    <name evidence="1" type="ORF">DFR56_1087</name>
</gene>
<reference evidence="1 2" key="1">
    <citation type="submission" date="2018-05" db="EMBL/GenBank/DDBJ databases">
        <title>Genomic Encyclopedia of Type Strains, Phase IV (KMG-IV): sequencing the most valuable type-strain genomes for metagenomic binning, comparative biology and taxonomic classification.</title>
        <authorList>
            <person name="Goeker M."/>
        </authorList>
    </citation>
    <scope>NUCLEOTIDE SEQUENCE [LARGE SCALE GENOMIC DNA]</scope>
    <source>
        <strain evidence="1 2">DSM 28556</strain>
    </source>
</reference>
<evidence type="ECO:0000313" key="1">
    <source>
        <dbReference type="EMBL" id="PXW86194.1"/>
    </source>
</evidence>
<organism evidence="1 2">
    <name type="scientific">Pseudogracilibacillus auburnensis</name>
    <dbReference type="NCBI Taxonomy" id="1494959"/>
    <lineage>
        <taxon>Bacteria</taxon>
        <taxon>Bacillati</taxon>
        <taxon>Bacillota</taxon>
        <taxon>Bacilli</taxon>
        <taxon>Bacillales</taxon>
        <taxon>Bacillaceae</taxon>
        <taxon>Pseudogracilibacillus</taxon>
    </lineage>
</organism>
<protein>
    <submittedName>
        <fullName evidence="1">Uncharacterized protein DUF5085</fullName>
    </submittedName>
</protein>
<proteinExistence type="predicted"/>
<dbReference type="InterPro" id="IPR031664">
    <property type="entry name" value="DUF5085"/>
</dbReference>
<comment type="caution">
    <text evidence="1">The sequence shown here is derived from an EMBL/GenBank/DDBJ whole genome shotgun (WGS) entry which is preliminary data.</text>
</comment>